<reference evidence="7" key="1">
    <citation type="submission" date="2023-04" db="EMBL/GenBank/DDBJ databases">
        <authorList>
            <person name="Vijverberg K."/>
            <person name="Xiong W."/>
            <person name="Schranz E."/>
        </authorList>
    </citation>
    <scope>NUCLEOTIDE SEQUENCE</scope>
</reference>
<dbReference type="PANTHER" id="PTHR11098:SF1">
    <property type="entry name" value="NICOTINATE PHOSPHORIBOSYLTRANSFERASE"/>
    <property type="match status" value="1"/>
</dbReference>
<dbReference type="InterPro" id="IPR007229">
    <property type="entry name" value="Nic_PRibTrfase-Fam"/>
</dbReference>
<dbReference type="SUPFAM" id="SSF51690">
    <property type="entry name" value="Nicotinate/Quinolinate PRTase C-terminal domain-like"/>
    <property type="match status" value="2"/>
</dbReference>
<dbReference type="Gene3D" id="3.20.20.70">
    <property type="entry name" value="Aldolase class I"/>
    <property type="match status" value="2"/>
</dbReference>
<dbReference type="GO" id="GO:0004516">
    <property type="term" value="F:nicotinate phosphoribosyltransferase activity"/>
    <property type="evidence" value="ECO:0007669"/>
    <property type="project" value="UniProtKB-EC"/>
</dbReference>
<gene>
    <name evidence="7" type="ORF">LSALG_LOCUS715</name>
</gene>
<dbReference type="AlphaFoldDB" id="A0AA35Y5U1"/>
<evidence type="ECO:0000256" key="6">
    <source>
        <dbReference type="ARBA" id="ARBA00048668"/>
    </source>
</evidence>
<evidence type="ECO:0000256" key="1">
    <source>
        <dbReference type="ARBA" id="ARBA00004952"/>
    </source>
</evidence>
<dbReference type="PANTHER" id="PTHR11098">
    <property type="entry name" value="NICOTINATE PHOSPHORIBOSYLTRANSFERASE"/>
    <property type="match status" value="1"/>
</dbReference>
<dbReference type="Proteomes" id="UP001177003">
    <property type="component" value="Chromosome 0"/>
</dbReference>
<organism evidence="7 8">
    <name type="scientific">Lactuca saligna</name>
    <name type="common">Willowleaf lettuce</name>
    <dbReference type="NCBI Taxonomy" id="75948"/>
    <lineage>
        <taxon>Eukaryota</taxon>
        <taxon>Viridiplantae</taxon>
        <taxon>Streptophyta</taxon>
        <taxon>Embryophyta</taxon>
        <taxon>Tracheophyta</taxon>
        <taxon>Spermatophyta</taxon>
        <taxon>Magnoliopsida</taxon>
        <taxon>eudicotyledons</taxon>
        <taxon>Gunneridae</taxon>
        <taxon>Pentapetalae</taxon>
        <taxon>asterids</taxon>
        <taxon>campanulids</taxon>
        <taxon>Asterales</taxon>
        <taxon>Asteraceae</taxon>
        <taxon>Cichorioideae</taxon>
        <taxon>Cichorieae</taxon>
        <taxon>Lactucinae</taxon>
        <taxon>Lactuca</taxon>
    </lineage>
</organism>
<evidence type="ECO:0000256" key="3">
    <source>
        <dbReference type="ARBA" id="ARBA00022553"/>
    </source>
</evidence>
<protein>
    <recommendedName>
        <fullName evidence="2">nicotinate phosphoribosyltransferase</fullName>
        <ecNumber evidence="2">6.3.4.21</ecNumber>
    </recommendedName>
</protein>
<dbReference type="EMBL" id="OX465086">
    <property type="protein sequence ID" value="CAI9259846.1"/>
    <property type="molecule type" value="Genomic_DNA"/>
</dbReference>
<dbReference type="GO" id="GO:0034355">
    <property type="term" value="P:NAD+ biosynthetic process via the salvage pathway"/>
    <property type="evidence" value="ECO:0007669"/>
    <property type="project" value="TreeGrafter"/>
</dbReference>
<dbReference type="EC" id="6.3.4.21" evidence="2"/>
<evidence type="ECO:0000256" key="4">
    <source>
        <dbReference type="ARBA" id="ARBA00022598"/>
    </source>
</evidence>
<dbReference type="GO" id="GO:0005829">
    <property type="term" value="C:cytosol"/>
    <property type="evidence" value="ECO:0007669"/>
    <property type="project" value="TreeGrafter"/>
</dbReference>
<comment type="pathway">
    <text evidence="1">Cofactor biosynthesis; NAD(+) biosynthesis; nicotinate D-ribonucleotide from nicotinate: step 1/1.</text>
</comment>
<dbReference type="InterPro" id="IPR013785">
    <property type="entry name" value="Aldolase_TIM"/>
</dbReference>
<evidence type="ECO:0000313" key="8">
    <source>
        <dbReference type="Proteomes" id="UP001177003"/>
    </source>
</evidence>
<keyword evidence="5" id="KW-0662">Pyridine nucleotide biosynthesis</keyword>
<proteinExistence type="predicted"/>
<keyword evidence="4" id="KW-0436">Ligase</keyword>
<accession>A0AA35Y5U1</accession>
<sequence>MRGLEDRDDEYKTMLNEKLQVTDGSGLIQSGVPNFCVVLLALNDLGYKARGIRLDFGDLAYLSCEKRKFFETIGMEFGVPRFGKTGITAAFSGQPRSSLRLNRFNRNTLIGPRARKFEQSPMMSVEPTVVGEAKSATEVELMCGLEDRDDEYKTMLNEKLQVTDGSGLIQSGVPNFCVVLLALNDLGYKARGIRLDFGDLAYLSCEKRKFFETIGMEFGVPRFGKTGITAGNDLNEETLDALNKQASFV</sequence>
<keyword evidence="3" id="KW-0597">Phosphoprotein</keyword>
<evidence type="ECO:0000313" key="7">
    <source>
        <dbReference type="EMBL" id="CAI9259846.1"/>
    </source>
</evidence>
<evidence type="ECO:0000256" key="2">
    <source>
        <dbReference type="ARBA" id="ARBA00013236"/>
    </source>
</evidence>
<dbReference type="InterPro" id="IPR036068">
    <property type="entry name" value="Nicotinate_pribotase-like_C"/>
</dbReference>
<evidence type="ECO:0000256" key="5">
    <source>
        <dbReference type="ARBA" id="ARBA00022642"/>
    </source>
</evidence>
<keyword evidence="8" id="KW-1185">Reference proteome</keyword>
<comment type="catalytic activity">
    <reaction evidence="6">
        <text>5-phospho-alpha-D-ribose 1-diphosphate + nicotinate + ATP + H2O = nicotinate beta-D-ribonucleotide + ADP + phosphate + diphosphate</text>
        <dbReference type="Rhea" id="RHEA:36163"/>
        <dbReference type="ChEBI" id="CHEBI:15377"/>
        <dbReference type="ChEBI" id="CHEBI:30616"/>
        <dbReference type="ChEBI" id="CHEBI:32544"/>
        <dbReference type="ChEBI" id="CHEBI:33019"/>
        <dbReference type="ChEBI" id="CHEBI:43474"/>
        <dbReference type="ChEBI" id="CHEBI:57502"/>
        <dbReference type="ChEBI" id="CHEBI:58017"/>
        <dbReference type="ChEBI" id="CHEBI:456216"/>
        <dbReference type="EC" id="6.3.4.21"/>
    </reaction>
</comment>
<name>A0AA35Y5U1_LACSI</name>